<dbReference type="PRINTS" id="PR00111">
    <property type="entry name" value="ABHYDROLASE"/>
</dbReference>
<dbReference type="GO" id="GO:0016787">
    <property type="term" value="F:hydrolase activity"/>
    <property type="evidence" value="ECO:0007669"/>
    <property type="project" value="UniProtKB-KW"/>
</dbReference>
<comment type="caution">
    <text evidence="2">The sequence shown here is derived from an EMBL/GenBank/DDBJ whole genome shotgun (WGS) entry which is preliminary data.</text>
</comment>
<dbReference type="PANTHER" id="PTHR43798">
    <property type="entry name" value="MONOACYLGLYCEROL LIPASE"/>
    <property type="match status" value="1"/>
</dbReference>
<dbReference type="EMBL" id="RJMB01000006">
    <property type="protein sequence ID" value="RNL85434.1"/>
    <property type="molecule type" value="Genomic_DNA"/>
</dbReference>
<organism evidence="2 3">
    <name type="scientific">Halostreptopolyspora alba</name>
    <dbReference type="NCBI Taxonomy" id="2487137"/>
    <lineage>
        <taxon>Bacteria</taxon>
        <taxon>Bacillati</taxon>
        <taxon>Actinomycetota</taxon>
        <taxon>Actinomycetes</taxon>
        <taxon>Streptosporangiales</taxon>
        <taxon>Nocardiopsidaceae</taxon>
        <taxon>Halostreptopolyspora</taxon>
    </lineage>
</organism>
<dbReference type="OrthoDB" id="27092at2"/>
<protein>
    <submittedName>
        <fullName evidence="2">Alpha/beta hydrolase</fullName>
    </submittedName>
</protein>
<accession>A0A3N0EC78</accession>
<gene>
    <name evidence="2" type="ORF">EFW17_08030</name>
</gene>
<dbReference type="GO" id="GO:0016020">
    <property type="term" value="C:membrane"/>
    <property type="evidence" value="ECO:0007669"/>
    <property type="project" value="TreeGrafter"/>
</dbReference>
<evidence type="ECO:0000313" key="3">
    <source>
        <dbReference type="Proteomes" id="UP000269198"/>
    </source>
</evidence>
<sequence>MGEPISLWPGEFREPGGRRIFVRQDHSGAAASGARTLYLHGLAGSAGNWTDLMGALSPELAGEAPDFPGFGKSPPPPEGEYGVDAQAACVVDLIRDGASPVHLVGNSMGATTAVRVAAEHPELVRTLSLISPALPDLWPRRIPYQMTGALIPVVGPAVYSRIQRRPAEVRVQGMLDATFYDPSSASADRVLDALEAERERDRHEYGNTAVLESLRGLVTEYVRFGRRSLWRQAAEVSCPTLLVYAGHDKFVNPRLARRAARTFPNNRLVLLTEAGHFPMMETPERVARELRAFLRVAAPSR</sequence>
<dbReference type="InterPro" id="IPR029058">
    <property type="entry name" value="AB_hydrolase_fold"/>
</dbReference>
<dbReference type="Proteomes" id="UP000269198">
    <property type="component" value="Unassembled WGS sequence"/>
</dbReference>
<name>A0A3N0EC78_9ACTN</name>
<keyword evidence="2" id="KW-0378">Hydrolase</keyword>
<reference evidence="2 3" key="1">
    <citation type="submission" date="2018-11" db="EMBL/GenBank/DDBJ databases">
        <title>The genome draft of YIM 96095.</title>
        <authorList>
            <person name="Tang S.-K."/>
            <person name="Chunyu W.-X."/>
            <person name="Feng Y.-Z."/>
        </authorList>
    </citation>
    <scope>NUCLEOTIDE SEQUENCE [LARGE SCALE GENOMIC DNA]</scope>
    <source>
        <strain evidence="2 3">YIM 96095</strain>
    </source>
</reference>
<dbReference type="InterPro" id="IPR050266">
    <property type="entry name" value="AB_hydrolase_sf"/>
</dbReference>
<dbReference type="AlphaFoldDB" id="A0A3N0EC78"/>
<proteinExistence type="predicted"/>
<dbReference type="InterPro" id="IPR000073">
    <property type="entry name" value="AB_hydrolase_1"/>
</dbReference>
<evidence type="ECO:0000259" key="1">
    <source>
        <dbReference type="Pfam" id="PF00561"/>
    </source>
</evidence>
<evidence type="ECO:0000313" key="2">
    <source>
        <dbReference type="EMBL" id="RNL85434.1"/>
    </source>
</evidence>
<dbReference type="Gene3D" id="3.40.50.1820">
    <property type="entry name" value="alpha/beta hydrolase"/>
    <property type="match status" value="1"/>
</dbReference>
<dbReference type="RefSeq" id="WP_123200691.1">
    <property type="nucleotide sequence ID" value="NZ_RJMB01000006.1"/>
</dbReference>
<feature type="domain" description="AB hydrolase-1" evidence="1">
    <location>
        <begin position="37"/>
        <end position="281"/>
    </location>
</feature>
<keyword evidence="3" id="KW-1185">Reference proteome</keyword>
<dbReference type="SUPFAM" id="SSF53474">
    <property type="entry name" value="alpha/beta-Hydrolases"/>
    <property type="match status" value="1"/>
</dbReference>
<dbReference type="PANTHER" id="PTHR43798:SF33">
    <property type="entry name" value="HYDROLASE, PUTATIVE (AFU_ORTHOLOGUE AFUA_2G14860)-RELATED"/>
    <property type="match status" value="1"/>
</dbReference>
<dbReference type="Pfam" id="PF00561">
    <property type="entry name" value="Abhydrolase_1"/>
    <property type="match status" value="1"/>
</dbReference>